<evidence type="ECO:0000313" key="3">
    <source>
        <dbReference type="Proteomes" id="UP000631114"/>
    </source>
</evidence>
<dbReference type="EMBL" id="JADFTS010000003">
    <property type="protein sequence ID" value="KAF9614014.1"/>
    <property type="molecule type" value="Genomic_DNA"/>
</dbReference>
<dbReference type="Proteomes" id="UP000631114">
    <property type="component" value="Unassembled WGS sequence"/>
</dbReference>
<proteinExistence type="predicted"/>
<organism evidence="2 3">
    <name type="scientific">Coptis chinensis</name>
    <dbReference type="NCBI Taxonomy" id="261450"/>
    <lineage>
        <taxon>Eukaryota</taxon>
        <taxon>Viridiplantae</taxon>
        <taxon>Streptophyta</taxon>
        <taxon>Embryophyta</taxon>
        <taxon>Tracheophyta</taxon>
        <taxon>Spermatophyta</taxon>
        <taxon>Magnoliopsida</taxon>
        <taxon>Ranunculales</taxon>
        <taxon>Ranunculaceae</taxon>
        <taxon>Coptidoideae</taxon>
        <taxon>Coptis</taxon>
    </lineage>
</organism>
<dbReference type="AlphaFoldDB" id="A0A835IBY2"/>
<feature type="compositionally biased region" description="Polar residues" evidence="1">
    <location>
        <begin position="124"/>
        <end position="134"/>
    </location>
</feature>
<evidence type="ECO:0000313" key="2">
    <source>
        <dbReference type="EMBL" id="KAF9614014.1"/>
    </source>
</evidence>
<accession>A0A835IBY2</accession>
<keyword evidence="3" id="KW-1185">Reference proteome</keyword>
<feature type="compositionally biased region" description="Basic and acidic residues" evidence="1">
    <location>
        <begin position="135"/>
        <end position="149"/>
    </location>
</feature>
<name>A0A835IBY2_9MAGN</name>
<sequence length="149" mass="16819">MQLSRNPVAQRGQYKPARGNRKFDRSLGGSDSSESGYNGSRNTRRRANGGYQRAGDRRGRQQWARSHRTGALHNSVGGYPRTIPHRAEANFRAYVSGEDMTLGEVEKLAKGTQHQFNEMRSRVNDSSQRQINQRDPSKRSSRKENGGKT</sequence>
<evidence type="ECO:0000256" key="1">
    <source>
        <dbReference type="SAM" id="MobiDB-lite"/>
    </source>
</evidence>
<gene>
    <name evidence="2" type="ORF">IFM89_014814</name>
</gene>
<reference evidence="2 3" key="1">
    <citation type="submission" date="2020-10" db="EMBL/GenBank/DDBJ databases">
        <title>The Coptis chinensis genome and diversification of protoberbering-type alkaloids.</title>
        <authorList>
            <person name="Wang B."/>
            <person name="Shu S."/>
            <person name="Song C."/>
            <person name="Liu Y."/>
        </authorList>
    </citation>
    <scope>NUCLEOTIDE SEQUENCE [LARGE SCALE GENOMIC DNA]</scope>
    <source>
        <strain evidence="2">HL-2020</strain>
        <tissue evidence="2">Leaf</tissue>
    </source>
</reference>
<protein>
    <submittedName>
        <fullName evidence="2">Uncharacterized protein</fullName>
    </submittedName>
</protein>
<feature type="region of interest" description="Disordered" evidence="1">
    <location>
        <begin position="112"/>
        <end position="149"/>
    </location>
</feature>
<feature type="region of interest" description="Disordered" evidence="1">
    <location>
        <begin position="1"/>
        <end position="83"/>
    </location>
</feature>
<feature type="compositionally biased region" description="Polar residues" evidence="1">
    <location>
        <begin position="29"/>
        <end position="41"/>
    </location>
</feature>
<comment type="caution">
    <text evidence="2">The sequence shown here is derived from an EMBL/GenBank/DDBJ whole genome shotgun (WGS) entry which is preliminary data.</text>
</comment>